<proteinExistence type="predicted"/>
<feature type="domain" description="DUF547" evidence="2">
    <location>
        <begin position="101"/>
        <end position="206"/>
    </location>
</feature>
<dbReference type="Pfam" id="PF04784">
    <property type="entry name" value="DUF547"/>
    <property type="match status" value="1"/>
</dbReference>
<dbReference type="Proteomes" id="UP001179363">
    <property type="component" value="Unassembled WGS sequence"/>
</dbReference>
<dbReference type="EMBL" id="JAKGTH010000006">
    <property type="protein sequence ID" value="MCF4100837.1"/>
    <property type="molecule type" value="Genomic_DNA"/>
</dbReference>
<feature type="chain" id="PRO_5045171990" evidence="1">
    <location>
        <begin position="29"/>
        <end position="268"/>
    </location>
</feature>
<sequence length="268" mass="30307">MKKALFGSMLLVFSLCFYTLNGCTLLSAAGLNDKGLPTAKVGEDLTSSTANSQVNLDHSTWTALLKKHVSKDGLVDYKGFKKDEVKLKEYLEMLSENKPSKTWSVQEQLAYYINIYNAYTVKLIIENYPIKSIKDINGAWTKDIVDIGDVKMSLGGIENSILRKMNDPRIHFAINCASYSCPKLLNEAYTAAKINEQLETATKEFINSDKNIILENSVKLSSIFDWYKKDFKEGGSVIDYINHYSNVKIKASAKITYKEYDWSLNEPK</sequence>
<accession>A0ABS9EEZ4</accession>
<gene>
    <name evidence="3" type="ORF">L1I30_04080</name>
</gene>
<evidence type="ECO:0000259" key="2">
    <source>
        <dbReference type="Pfam" id="PF04784"/>
    </source>
</evidence>
<evidence type="ECO:0000313" key="4">
    <source>
        <dbReference type="Proteomes" id="UP001179363"/>
    </source>
</evidence>
<protein>
    <submittedName>
        <fullName evidence="3">DUF547 domain-containing protein</fullName>
    </submittedName>
</protein>
<organism evidence="3 4">
    <name type="scientific">Gillisia lutea</name>
    <dbReference type="NCBI Taxonomy" id="2909668"/>
    <lineage>
        <taxon>Bacteria</taxon>
        <taxon>Pseudomonadati</taxon>
        <taxon>Bacteroidota</taxon>
        <taxon>Flavobacteriia</taxon>
        <taxon>Flavobacteriales</taxon>
        <taxon>Flavobacteriaceae</taxon>
        <taxon>Gillisia</taxon>
    </lineage>
</organism>
<dbReference type="PANTHER" id="PTHR46361">
    <property type="entry name" value="ELECTRON CARRIER/ PROTEIN DISULFIDE OXIDOREDUCTASE"/>
    <property type="match status" value="1"/>
</dbReference>
<evidence type="ECO:0000256" key="1">
    <source>
        <dbReference type="SAM" id="SignalP"/>
    </source>
</evidence>
<comment type="caution">
    <text evidence="3">The sequence shown here is derived from an EMBL/GenBank/DDBJ whole genome shotgun (WGS) entry which is preliminary data.</text>
</comment>
<evidence type="ECO:0000313" key="3">
    <source>
        <dbReference type="EMBL" id="MCF4100837.1"/>
    </source>
</evidence>
<feature type="signal peptide" evidence="1">
    <location>
        <begin position="1"/>
        <end position="28"/>
    </location>
</feature>
<dbReference type="PANTHER" id="PTHR46361:SF3">
    <property type="entry name" value="ELECTRON CARRIER_ PROTEIN DISULFIDE OXIDOREDUCTASE"/>
    <property type="match status" value="1"/>
</dbReference>
<name>A0ABS9EEZ4_9FLAO</name>
<dbReference type="RefSeq" id="WP_236132972.1">
    <property type="nucleotide sequence ID" value="NZ_JAKGTH010000006.1"/>
</dbReference>
<dbReference type="InterPro" id="IPR006869">
    <property type="entry name" value="DUF547"/>
</dbReference>
<keyword evidence="1" id="KW-0732">Signal</keyword>
<reference evidence="3" key="1">
    <citation type="submission" date="2022-01" db="EMBL/GenBank/DDBJ databases">
        <title>Gillisia lutea sp. nov., isolated from marine plastic residues from the Malvarosa beach (Valencia, Spain).</title>
        <authorList>
            <person name="Vidal-Verdu A."/>
            <person name="Molina-Menor E."/>
            <person name="Satari L."/>
            <person name="Pascual J."/>
            <person name="Pereto J."/>
            <person name="Porcar M."/>
        </authorList>
    </citation>
    <scope>NUCLEOTIDE SEQUENCE</scope>
    <source>
        <strain evidence="3">M10.2A</strain>
    </source>
</reference>
<keyword evidence="4" id="KW-1185">Reference proteome</keyword>